<evidence type="ECO:0000256" key="2">
    <source>
        <dbReference type="SAM" id="Phobius"/>
    </source>
</evidence>
<accession>A0ABV5WQY4</accession>
<feature type="transmembrane region" description="Helical" evidence="2">
    <location>
        <begin position="54"/>
        <end position="73"/>
    </location>
</feature>
<protein>
    <submittedName>
        <fullName evidence="3">Uncharacterized protein</fullName>
    </submittedName>
</protein>
<dbReference type="EMBL" id="JBHMAF010000199">
    <property type="protein sequence ID" value="MFB9762608.1"/>
    <property type="molecule type" value="Genomic_DNA"/>
</dbReference>
<dbReference type="RefSeq" id="WP_379952498.1">
    <property type="nucleotide sequence ID" value="NZ_JBHMAF010000199.1"/>
</dbReference>
<organism evidence="3 4">
    <name type="scientific">Ectobacillus funiculus</name>
    <dbReference type="NCBI Taxonomy" id="137993"/>
    <lineage>
        <taxon>Bacteria</taxon>
        <taxon>Bacillati</taxon>
        <taxon>Bacillota</taxon>
        <taxon>Bacilli</taxon>
        <taxon>Bacillales</taxon>
        <taxon>Bacillaceae</taxon>
        <taxon>Ectobacillus</taxon>
    </lineage>
</organism>
<keyword evidence="2" id="KW-1133">Transmembrane helix</keyword>
<feature type="region of interest" description="Disordered" evidence="1">
    <location>
        <begin position="1"/>
        <end position="50"/>
    </location>
</feature>
<proteinExistence type="predicted"/>
<keyword evidence="4" id="KW-1185">Reference proteome</keyword>
<name>A0ABV5WQY4_9BACI</name>
<gene>
    <name evidence="3" type="ORF">ACFFMS_30755</name>
</gene>
<evidence type="ECO:0000256" key="1">
    <source>
        <dbReference type="SAM" id="MobiDB-lite"/>
    </source>
</evidence>
<feature type="transmembrane region" description="Helical" evidence="2">
    <location>
        <begin position="85"/>
        <end position="110"/>
    </location>
</feature>
<dbReference type="Proteomes" id="UP001589609">
    <property type="component" value="Unassembled WGS sequence"/>
</dbReference>
<evidence type="ECO:0000313" key="3">
    <source>
        <dbReference type="EMBL" id="MFB9762608.1"/>
    </source>
</evidence>
<keyword evidence="2" id="KW-0812">Transmembrane</keyword>
<sequence length="121" mass="13698">MNARNIKEQKVQGKKKTSTASASKGTERKKPRKRKPSVPKKQTLRQRAAKPGPLRSTLLLSGGVLIVCLYAWFIEADIASVFSNIQGFVIVFFGFIGFHFLLIYIGYLLGKRSTRRKKTRK</sequence>
<comment type="caution">
    <text evidence="3">The sequence shown here is derived from an EMBL/GenBank/DDBJ whole genome shotgun (WGS) entry which is preliminary data.</text>
</comment>
<keyword evidence="2" id="KW-0472">Membrane</keyword>
<reference evidence="3 4" key="1">
    <citation type="submission" date="2024-09" db="EMBL/GenBank/DDBJ databases">
        <authorList>
            <person name="Sun Q."/>
            <person name="Mori K."/>
        </authorList>
    </citation>
    <scope>NUCLEOTIDE SEQUENCE [LARGE SCALE GENOMIC DNA]</scope>
    <source>
        <strain evidence="3 4">JCM 11201</strain>
    </source>
</reference>
<feature type="compositionally biased region" description="Basic residues" evidence="1">
    <location>
        <begin position="27"/>
        <end position="48"/>
    </location>
</feature>
<evidence type="ECO:0000313" key="4">
    <source>
        <dbReference type="Proteomes" id="UP001589609"/>
    </source>
</evidence>
<feature type="compositionally biased region" description="Basic and acidic residues" evidence="1">
    <location>
        <begin position="1"/>
        <end position="11"/>
    </location>
</feature>